<feature type="active site" description="Proton acceptor" evidence="3">
    <location>
        <position position="190"/>
    </location>
</feature>
<accession>A0A437QJ89</accession>
<evidence type="ECO:0000256" key="3">
    <source>
        <dbReference type="PIRSR" id="PIRSR000390-1"/>
    </source>
</evidence>
<evidence type="ECO:0000256" key="2">
    <source>
        <dbReference type="ARBA" id="ARBA00037999"/>
    </source>
</evidence>
<name>A0A437QJ89_9GAMM</name>
<sequence length="366" mass="41019">MKVPFLNLKAVNERFQPQLLDACSRVIDSGQYINGNEQRQFELEFAKYCGAQFCIGVANGLDALKLTLNAWKIMGHLRDGDEVIVPANTFVASILAITENRLVPVFAEPDERSFNLCVETVRPLLSSKTKVIMPGHLYGRLTEMTDLMKFAQNQGLLILEDAAQAHGASLEGIKSGSWGHAAGFSFYPGKNLGALGDAGAITTSDQKLYQVLRAIRNYGSDEKYIYKYQGCNSRLDEMQAAMLRVKLSFLNEDICVRRAIAERYRSEIKNSAIRLPDAGAAGQYVWHLFVIRHVNRNQLQRRLAKVGIETLVHYPLAAHKQAAFPEFIGRCYPITEYMQECVLSLPIDPVLNNLQIDYVISQLNTL</sequence>
<proteinExistence type="inferred from homology"/>
<dbReference type="InterPro" id="IPR000653">
    <property type="entry name" value="DegT/StrS_aminotransferase"/>
</dbReference>
<evidence type="ECO:0000313" key="6">
    <source>
        <dbReference type="EMBL" id="RVU34567.1"/>
    </source>
</evidence>
<comment type="caution">
    <text evidence="6">The sequence shown here is derived from an EMBL/GenBank/DDBJ whole genome shotgun (WGS) entry which is preliminary data.</text>
</comment>
<dbReference type="GO" id="GO:0008483">
    <property type="term" value="F:transaminase activity"/>
    <property type="evidence" value="ECO:0007669"/>
    <property type="project" value="UniProtKB-KW"/>
</dbReference>
<evidence type="ECO:0000256" key="4">
    <source>
        <dbReference type="PIRSR" id="PIRSR000390-2"/>
    </source>
</evidence>
<feature type="modified residue" description="N6-(pyridoxal phosphate)lysine" evidence="4">
    <location>
        <position position="190"/>
    </location>
</feature>
<keyword evidence="7" id="KW-1185">Reference proteome</keyword>
<evidence type="ECO:0000313" key="7">
    <source>
        <dbReference type="Proteomes" id="UP000283077"/>
    </source>
</evidence>
<dbReference type="InterPro" id="IPR015424">
    <property type="entry name" value="PyrdxlP-dep_Trfase"/>
</dbReference>
<dbReference type="PANTHER" id="PTHR30244">
    <property type="entry name" value="TRANSAMINASE"/>
    <property type="match status" value="1"/>
</dbReference>
<keyword evidence="6" id="KW-0032">Aminotransferase</keyword>
<evidence type="ECO:0000256" key="5">
    <source>
        <dbReference type="RuleBase" id="RU004508"/>
    </source>
</evidence>
<keyword evidence="6" id="KW-0808">Transferase</keyword>
<dbReference type="SUPFAM" id="SSF53383">
    <property type="entry name" value="PLP-dependent transferases"/>
    <property type="match status" value="1"/>
</dbReference>
<gene>
    <name evidence="6" type="ORF">EOE67_15095</name>
</gene>
<dbReference type="AlphaFoldDB" id="A0A437QJ89"/>
<organism evidence="6 7">
    <name type="scientific">Rheinheimera riviphila</name>
    <dbReference type="NCBI Taxonomy" id="1834037"/>
    <lineage>
        <taxon>Bacteria</taxon>
        <taxon>Pseudomonadati</taxon>
        <taxon>Pseudomonadota</taxon>
        <taxon>Gammaproteobacteria</taxon>
        <taxon>Chromatiales</taxon>
        <taxon>Chromatiaceae</taxon>
        <taxon>Rheinheimera</taxon>
    </lineage>
</organism>
<reference evidence="6 7" key="1">
    <citation type="submission" date="2019-01" db="EMBL/GenBank/DDBJ databases">
        <authorList>
            <person name="Chen W.-M."/>
        </authorList>
    </citation>
    <scope>NUCLEOTIDE SEQUENCE [LARGE SCALE GENOMIC DNA]</scope>
    <source>
        <strain evidence="6 7">KYPC3</strain>
    </source>
</reference>
<dbReference type="PANTHER" id="PTHR30244:SF36">
    <property type="entry name" value="3-OXO-GLUCOSE-6-PHOSPHATE:GLUTAMATE AMINOTRANSFERASE"/>
    <property type="match status" value="1"/>
</dbReference>
<dbReference type="GO" id="GO:0000271">
    <property type="term" value="P:polysaccharide biosynthetic process"/>
    <property type="evidence" value="ECO:0007669"/>
    <property type="project" value="TreeGrafter"/>
</dbReference>
<dbReference type="Proteomes" id="UP000283077">
    <property type="component" value="Unassembled WGS sequence"/>
</dbReference>
<dbReference type="InterPro" id="IPR015422">
    <property type="entry name" value="PyrdxlP-dep_Trfase_small"/>
</dbReference>
<dbReference type="CDD" id="cd00616">
    <property type="entry name" value="AHBA_syn"/>
    <property type="match status" value="1"/>
</dbReference>
<evidence type="ECO:0000256" key="1">
    <source>
        <dbReference type="ARBA" id="ARBA00022898"/>
    </source>
</evidence>
<dbReference type="Gene3D" id="3.40.640.10">
    <property type="entry name" value="Type I PLP-dependent aspartate aminotransferase-like (Major domain)"/>
    <property type="match status" value="1"/>
</dbReference>
<dbReference type="RefSeq" id="WP_127700165.1">
    <property type="nucleotide sequence ID" value="NZ_SACS01000017.1"/>
</dbReference>
<dbReference type="GO" id="GO:0030170">
    <property type="term" value="F:pyridoxal phosphate binding"/>
    <property type="evidence" value="ECO:0007669"/>
    <property type="project" value="TreeGrafter"/>
</dbReference>
<keyword evidence="1 4" id="KW-0663">Pyridoxal phosphate</keyword>
<dbReference type="PIRSF" id="PIRSF000390">
    <property type="entry name" value="PLP_StrS"/>
    <property type="match status" value="1"/>
</dbReference>
<dbReference type="EMBL" id="SACS01000017">
    <property type="protein sequence ID" value="RVU34567.1"/>
    <property type="molecule type" value="Genomic_DNA"/>
</dbReference>
<dbReference type="InterPro" id="IPR015421">
    <property type="entry name" value="PyrdxlP-dep_Trfase_major"/>
</dbReference>
<dbReference type="Pfam" id="PF01041">
    <property type="entry name" value="DegT_DnrJ_EryC1"/>
    <property type="match status" value="1"/>
</dbReference>
<dbReference type="Gene3D" id="3.90.1150.10">
    <property type="entry name" value="Aspartate Aminotransferase, domain 1"/>
    <property type="match status" value="1"/>
</dbReference>
<comment type="similarity">
    <text evidence="2 5">Belongs to the DegT/DnrJ/EryC1 family.</text>
</comment>
<dbReference type="OrthoDB" id="9804264at2"/>
<protein>
    <submittedName>
        <fullName evidence="6">DegT/DnrJ/EryC1/StrS family aminotransferase</fullName>
    </submittedName>
</protein>